<dbReference type="PANTHER" id="PTHR32054:SF9">
    <property type="entry name" value="OS04G0116200 PROTEIN"/>
    <property type="match status" value="1"/>
</dbReference>
<dbReference type="Proteomes" id="UP000525078">
    <property type="component" value="Unassembled WGS sequence"/>
</dbReference>
<organism evidence="5 7">
    <name type="scientific">Cannabis sativa</name>
    <name type="common">Hemp</name>
    <name type="synonym">Marijuana</name>
    <dbReference type="NCBI Taxonomy" id="3483"/>
    <lineage>
        <taxon>Eukaryota</taxon>
        <taxon>Viridiplantae</taxon>
        <taxon>Streptophyta</taxon>
        <taxon>Embryophyta</taxon>
        <taxon>Tracheophyta</taxon>
        <taxon>Spermatophyta</taxon>
        <taxon>Magnoliopsida</taxon>
        <taxon>eudicotyledons</taxon>
        <taxon>Gunneridae</taxon>
        <taxon>Pentapetalae</taxon>
        <taxon>rosids</taxon>
        <taxon>fabids</taxon>
        <taxon>Rosales</taxon>
        <taxon>Cannabaceae</taxon>
        <taxon>Cannabis</taxon>
    </lineage>
</organism>
<evidence type="ECO:0000313" key="5">
    <source>
        <dbReference type="EMBL" id="KAF4361949.1"/>
    </source>
</evidence>
<comment type="caution">
    <text evidence="5">The sequence shown here is derived from an EMBL/GenBank/DDBJ whole genome shotgun (WGS) entry which is preliminary data.</text>
</comment>
<keyword evidence="7" id="KW-1185">Reference proteome</keyword>
<dbReference type="OrthoDB" id="4585693at2759"/>
<gene>
    <name evidence="4" type="ORF">F8388_014616</name>
    <name evidence="5" type="ORF">G4B88_024525</name>
</gene>
<accession>A0A7J6EW96</accession>
<dbReference type="GO" id="GO:0009903">
    <property type="term" value="P:chloroplast avoidance movement"/>
    <property type="evidence" value="ECO:0007669"/>
    <property type="project" value="TreeGrafter"/>
</dbReference>
<evidence type="ECO:0000313" key="6">
    <source>
        <dbReference type="Proteomes" id="UP000525078"/>
    </source>
</evidence>
<evidence type="ECO:0000256" key="2">
    <source>
        <dbReference type="ARBA" id="ARBA00023054"/>
    </source>
</evidence>
<evidence type="ECO:0000313" key="4">
    <source>
        <dbReference type="EMBL" id="KAF4358346.1"/>
    </source>
</evidence>
<dbReference type="AlphaFoldDB" id="A0A7J6EW96"/>
<dbReference type="GO" id="GO:0005829">
    <property type="term" value="C:cytosol"/>
    <property type="evidence" value="ECO:0007669"/>
    <property type="project" value="TreeGrafter"/>
</dbReference>
<evidence type="ECO:0008006" key="8">
    <source>
        <dbReference type="Google" id="ProtNLM"/>
    </source>
</evidence>
<proteinExistence type="inferred from homology"/>
<evidence type="ECO:0000313" key="7">
    <source>
        <dbReference type="Proteomes" id="UP000583929"/>
    </source>
</evidence>
<evidence type="ECO:0000256" key="1">
    <source>
        <dbReference type="ARBA" id="ARBA00005485"/>
    </source>
</evidence>
<dbReference type="EMBL" id="JAATIQ010000321">
    <property type="protein sequence ID" value="KAF4361949.1"/>
    <property type="molecule type" value="Genomic_DNA"/>
</dbReference>
<name>A0A7J6EW96_CANSA</name>
<feature type="coiled-coil region" evidence="3">
    <location>
        <begin position="70"/>
        <end position="125"/>
    </location>
</feature>
<dbReference type="EMBL" id="JAATIP010000227">
    <property type="protein sequence ID" value="KAF4358346.1"/>
    <property type="molecule type" value="Genomic_DNA"/>
</dbReference>
<comment type="similarity">
    <text evidence="1">Belongs to the WEB family.</text>
</comment>
<protein>
    <recommendedName>
        <fullName evidence="8">WEB family protein</fullName>
    </recommendedName>
</protein>
<dbReference type="GO" id="GO:0009904">
    <property type="term" value="P:chloroplast accumulation movement"/>
    <property type="evidence" value="ECO:0007669"/>
    <property type="project" value="TreeGrafter"/>
</dbReference>
<keyword evidence="2 3" id="KW-0175">Coiled coil</keyword>
<evidence type="ECO:0000256" key="3">
    <source>
        <dbReference type="SAM" id="Coils"/>
    </source>
</evidence>
<dbReference type="Proteomes" id="UP000583929">
    <property type="component" value="Unassembled WGS sequence"/>
</dbReference>
<dbReference type="PANTHER" id="PTHR32054">
    <property type="entry name" value="HEAVY CHAIN, PUTATIVE, EXPRESSED-RELATED-RELATED"/>
    <property type="match status" value="1"/>
</dbReference>
<reference evidence="6 7" key="1">
    <citation type="journal article" date="2020" name="bioRxiv">
        <title>Sequence and annotation of 42 cannabis genomes reveals extensive copy number variation in cannabinoid synthesis and pathogen resistance genes.</title>
        <authorList>
            <person name="Mckernan K.J."/>
            <person name="Helbert Y."/>
            <person name="Kane L.T."/>
            <person name="Ebling H."/>
            <person name="Zhang L."/>
            <person name="Liu B."/>
            <person name="Eaton Z."/>
            <person name="Mclaughlin S."/>
            <person name="Kingan S."/>
            <person name="Baybayan P."/>
            <person name="Concepcion G."/>
            <person name="Jordan M."/>
            <person name="Riva A."/>
            <person name="Barbazuk W."/>
            <person name="Harkins T."/>
        </authorList>
    </citation>
    <scope>NUCLEOTIDE SEQUENCE [LARGE SCALE GENOMIC DNA]</scope>
    <source>
        <strain evidence="6 7">cv. Jamaican Lion 4</strain>
        <strain evidence="5">Father</strain>
        <strain evidence="4">Mother</strain>
        <tissue evidence="5">Leaf</tissue>
    </source>
</reference>
<sequence>MESERRRVMRNRAEIDTTAPFRSVKEAVSLFGEKVLAGELYSTTKLKEMNNNGGEYEKGGDYGTSSISKLGNVTAELEETKQSLQKAKEESEVMANSLSSLKQELERTKQELRQLKYRESELKAKYVDDHESAEIDHEDVKFVEGSRRFDHEIRKHTLLYGNNNDQLEAGHESSSSSSVEFQKKRYVTFANPPSLEQVLIPPGVEILERHPSLKNKKKKKKPLIPLIGGIFSKKKPSTEVA</sequence>